<protein>
    <submittedName>
        <fullName evidence="4">RFX1_trans_act domain-containing protein</fullName>
    </submittedName>
</protein>
<reference evidence="4" key="1">
    <citation type="submission" date="2017-02" db="UniProtKB">
        <authorList>
            <consortium name="WormBaseParasite"/>
        </authorList>
    </citation>
    <scope>IDENTIFICATION</scope>
</reference>
<proteinExistence type="predicted"/>
<name>A0A0M3KJ30_ANISI</name>
<dbReference type="AlphaFoldDB" id="A0A0M3KJ30"/>
<dbReference type="EMBL" id="UYRR01039431">
    <property type="protein sequence ID" value="VDK76432.1"/>
    <property type="molecule type" value="Genomic_DNA"/>
</dbReference>
<sequence>MSQQANVPQPPMTTVSTSSGNVPAQSPGGASSAADESLDDSKSLRGASPASWPHTPAQLSQGQVGKDALLDNYVNF</sequence>
<evidence type="ECO:0000313" key="2">
    <source>
        <dbReference type="EMBL" id="VDK76432.1"/>
    </source>
</evidence>
<accession>A0A0M3KJ30</accession>
<evidence type="ECO:0000313" key="4">
    <source>
        <dbReference type="WBParaSite" id="ASIM_0002100201-mRNA-1"/>
    </source>
</evidence>
<dbReference type="WBParaSite" id="ASIM_0002100201-mRNA-1">
    <property type="protein sequence ID" value="ASIM_0002100201-mRNA-1"/>
    <property type="gene ID" value="ASIM_0002100201"/>
</dbReference>
<feature type="region of interest" description="Disordered" evidence="1">
    <location>
        <begin position="1"/>
        <end position="76"/>
    </location>
</feature>
<evidence type="ECO:0000256" key="1">
    <source>
        <dbReference type="SAM" id="MobiDB-lite"/>
    </source>
</evidence>
<gene>
    <name evidence="2" type="ORF">ASIM_LOCUS20378</name>
</gene>
<evidence type="ECO:0000313" key="3">
    <source>
        <dbReference type="Proteomes" id="UP000267096"/>
    </source>
</evidence>
<organism evidence="4">
    <name type="scientific">Anisakis simplex</name>
    <name type="common">Herring worm</name>
    <dbReference type="NCBI Taxonomy" id="6269"/>
    <lineage>
        <taxon>Eukaryota</taxon>
        <taxon>Metazoa</taxon>
        <taxon>Ecdysozoa</taxon>
        <taxon>Nematoda</taxon>
        <taxon>Chromadorea</taxon>
        <taxon>Rhabditida</taxon>
        <taxon>Spirurina</taxon>
        <taxon>Ascaridomorpha</taxon>
        <taxon>Ascaridoidea</taxon>
        <taxon>Anisakidae</taxon>
        <taxon>Anisakis</taxon>
        <taxon>Anisakis simplex complex</taxon>
    </lineage>
</organism>
<feature type="compositionally biased region" description="Polar residues" evidence="1">
    <location>
        <begin position="1"/>
        <end position="22"/>
    </location>
</feature>
<dbReference type="OrthoDB" id="8709537at2759"/>
<keyword evidence="3" id="KW-1185">Reference proteome</keyword>
<reference evidence="2 3" key="2">
    <citation type="submission" date="2018-11" db="EMBL/GenBank/DDBJ databases">
        <authorList>
            <consortium name="Pathogen Informatics"/>
        </authorList>
    </citation>
    <scope>NUCLEOTIDE SEQUENCE [LARGE SCALE GENOMIC DNA]</scope>
</reference>
<dbReference type="Proteomes" id="UP000267096">
    <property type="component" value="Unassembled WGS sequence"/>
</dbReference>
<feature type="compositionally biased region" description="Low complexity" evidence="1">
    <location>
        <begin position="23"/>
        <end position="35"/>
    </location>
</feature>